<name>R9AD97_WALI9</name>
<dbReference type="InterPro" id="IPR001312">
    <property type="entry name" value="Hexokinase"/>
</dbReference>
<dbReference type="PANTHER" id="PTHR19443:SF30">
    <property type="entry name" value="GLUCOKINASE-1-RELATED"/>
    <property type="match status" value="1"/>
</dbReference>
<evidence type="ECO:0000256" key="5">
    <source>
        <dbReference type="ARBA" id="ARBA00022777"/>
    </source>
</evidence>
<evidence type="ECO:0000256" key="3">
    <source>
        <dbReference type="ARBA" id="ARBA00022679"/>
    </source>
</evidence>
<keyword evidence="3 8" id="KW-0808">Transferase</keyword>
<dbReference type="GO" id="GO:0008865">
    <property type="term" value="F:fructokinase activity"/>
    <property type="evidence" value="ECO:0007669"/>
    <property type="project" value="TreeGrafter"/>
</dbReference>
<dbReference type="SUPFAM" id="SSF53067">
    <property type="entry name" value="Actin-like ATPase domain"/>
    <property type="match status" value="2"/>
</dbReference>
<protein>
    <recommendedName>
        <fullName evidence="8">Phosphotransferase</fullName>
        <ecNumber evidence="8">2.7.1.-</ecNumber>
    </recommendedName>
</protein>
<dbReference type="HOGENOM" id="CLU_014393_5_1_1"/>
<keyword evidence="4 8" id="KW-0547">Nucleotide-binding</keyword>
<dbReference type="InterPro" id="IPR043129">
    <property type="entry name" value="ATPase_NBD"/>
</dbReference>
<dbReference type="PRINTS" id="PR00475">
    <property type="entry name" value="HEXOKINASE"/>
</dbReference>
<dbReference type="OMA" id="YPNFEGY"/>
<dbReference type="Proteomes" id="UP000014064">
    <property type="component" value="Unassembled WGS sequence"/>
</dbReference>
<evidence type="ECO:0000256" key="2">
    <source>
        <dbReference type="ARBA" id="ARBA00009225"/>
    </source>
</evidence>
<dbReference type="UniPathway" id="UPA00109">
    <property type="reaction ID" value="UER00180"/>
</dbReference>
<dbReference type="GO" id="GO:0004340">
    <property type="term" value="F:glucokinase activity"/>
    <property type="evidence" value="ECO:0007669"/>
    <property type="project" value="TreeGrafter"/>
</dbReference>
<feature type="domain" description="Hexokinase N-terminal" evidence="9">
    <location>
        <begin position="3"/>
        <end position="193"/>
    </location>
</feature>
<gene>
    <name evidence="11" type="ORF">J056_001033</name>
</gene>
<dbReference type="STRING" id="1299270.R9AD97"/>
<dbReference type="PROSITE" id="PS51748">
    <property type="entry name" value="HEXOKINASE_2"/>
    <property type="match status" value="1"/>
</dbReference>
<comment type="pathway">
    <text evidence="1">Carbohydrate degradation; glycolysis; D-glyceraldehyde 3-phosphate and glycerone phosphate from D-glucose: step 1/4.</text>
</comment>
<dbReference type="GO" id="GO:0006006">
    <property type="term" value="P:glucose metabolic process"/>
    <property type="evidence" value="ECO:0007669"/>
    <property type="project" value="TreeGrafter"/>
</dbReference>
<evidence type="ECO:0000313" key="12">
    <source>
        <dbReference type="Proteomes" id="UP000014064"/>
    </source>
</evidence>
<dbReference type="GO" id="GO:0005524">
    <property type="term" value="F:ATP binding"/>
    <property type="evidence" value="ECO:0007669"/>
    <property type="project" value="UniProtKB-UniRule"/>
</dbReference>
<keyword evidence="7 8" id="KW-0324">Glycolysis</keyword>
<evidence type="ECO:0000256" key="6">
    <source>
        <dbReference type="ARBA" id="ARBA00022840"/>
    </source>
</evidence>
<dbReference type="InterPro" id="IPR022672">
    <property type="entry name" value="Hexokinase_N"/>
</dbReference>
<dbReference type="RefSeq" id="XP_009268936.1">
    <property type="nucleotide sequence ID" value="XM_009270661.1"/>
</dbReference>
<dbReference type="GO" id="GO:0006096">
    <property type="term" value="P:glycolytic process"/>
    <property type="evidence" value="ECO:0007669"/>
    <property type="project" value="UniProtKB-UniPathway"/>
</dbReference>
<dbReference type="GeneID" id="20373985"/>
<keyword evidence="6 8" id="KW-0067">ATP-binding</keyword>
<dbReference type="EMBL" id="KE007236">
    <property type="protein sequence ID" value="EOR00147.1"/>
    <property type="molecule type" value="Genomic_DNA"/>
</dbReference>
<evidence type="ECO:0000259" key="9">
    <source>
        <dbReference type="Pfam" id="PF00349"/>
    </source>
</evidence>
<reference evidence="12" key="1">
    <citation type="journal article" date="2013" name="BMC Genomics">
        <title>Genome and transcriptome sequencing of the halophilic fungus Wallemia ichthyophaga: haloadaptations present and absent.</title>
        <authorList>
            <person name="Zajc J."/>
            <person name="Liu Y."/>
            <person name="Dai W."/>
            <person name="Yang Z."/>
            <person name="Hu J."/>
            <person name="Gostincar C."/>
            <person name="Gunde-Cimerman N."/>
        </authorList>
    </citation>
    <scope>NUCLEOTIDE SEQUENCE [LARGE SCALE GENOMIC DNA]</scope>
    <source>
        <strain evidence="12">EXF-994 / CBS 113033</strain>
    </source>
</reference>
<dbReference type="OrthoDB" id="419537at2759"/>
<dbReference type="GO" id="GO:0005739">
    <property type="term" value="C:mitochondrion"/>
    <property type="evidence" value="ECO:0007669"/>
    <property type="project" value="TreeGrafter"/>
</dbReference>
<feature type="domain" description="Hexokinase C-terminal" evidence="10">
    <location>
        <begin position="199"/>
        <end position="444"/>
    </location>
</feature>
<dbReference type="eggNOG" id="KOG1369">
    <property type="taxonomic scope" value="Eukaryota"/>
</dbReference>
<evidence type="ECO:0000256" key="8">
    <source>
        <dbReference type="RuleBase" id="RU362007"/>
    </source>
</evidence>
<accession>R9AD97</accession>
<evidence type="ECO:0000259" key="10">
    <source>
        <dbReference type="Pfam" id="PF03727"/>
    </source>
</evidence>
<dbReference type="FunFam" id="3.30.420.40:FF:000034">
    <property type="entry name" value="Phosphotransferase"/>
    <property type="match status" value="1"/>
</dbReference>
<evidence type="ECO:0000256" key="1">
    <source>
        <dbReference type="ARBA" id="ARBA00004888"/>
    </source>
</evidence>
<dbReference type="Gene3D" id="3.40.367.20">
    <property type="match status" value="1"/>
</dbReference>
<dbReference type="PANTHER" id="PTHR19443">
    <property type="entry name" value="HEXOKINASE"/>
    <property type="match status" value="1"/>
</dbReference>
<proteinExistence type="inferred from homology"/>
<keyword evidence="5 8" id="KW-0418">Kinase</keyword>
<dbReference type="Pfam" id="PF00349">
    <property type="entry name" value="Hexokinase_1"/>
    <property type="match status" value="1"/>
</dbReference>
<dbReference type="AlphaFoldDB" id="R9AD97"/>
<sequence length="454" mass="49148">MNFSEKLIVDDNALFKIKNEIQAEFSHGLNYHGTDVSMIPTFVYGLPDGTECGTYLSLDLGGTNMRVCEVNLSGDRNFSISQEKYKITEDLKTGEFTELFSYMAKSIGHFISTKSQSKQGQRIPLGFTFSFPVDQSAINSGKLIGFTKGFNAKNAVGKDVVETLQDCLNKQNIPVDVVALVNDTVGTLLAHSYQSGGAKIGAIFGTGTNGAYLEDLTEIKKLDDEAKNPKAGSKMVVNTEWGNVDNARSVLPITEWDDIVDSASINPRRQSFEKLISGMYLGEILRRLLVDLHAKQEFLSNTSTLPEAFNTQYGLDTALMSDSLRDSDGETTHTKQVLGALGVSAENVRELDAQLFRDASQLIGLRAARFSACALAAVIESEASENAAGDINIGLDGSVIEFFPRFEQSIRDALNVILGNQAEKRIKIGLAKDGSGVGAALCALQAIKQGVAKK</sequence>
<dbReference type="EC" id="2.7.1.-" evidence="8"/>
<evidence type="ECO:0000313" key="11">
    <source>
        <dbReference type="EMBL" id="EOR00147.1"/>
    </source>
</evidence>
<evidence type="ECO:0000256" key="4">
    <source>
        <dbReference type="ARBA" id="ARBA00022741"/>
    </source>
</evidence>
<dbReference type="InterPro" id="IPR022673">
    <property type="entry name" value="Hexokinase_C"/>
</dbReference>
<dbReference type="GO" id="GO:0005829">
    <property type="term" value="C:cytosol"/>
    <property type="evidence" value="ECO:0007669"/>
    <property type="project" value="TreeGrafter"/>
</dbReference>
<evidence type="ECO:0000256" key="7">
    <source>
        <dbReference type="ARBA" id="ARBA00023152"/>
    </source>
</evidence>
<organism evidence="11 12">
    <name type="scientific">Wallemia ichthyophaga (strain EXF-994 / CBS 113033)</name>
    <dbReference type="NCBI Taxonomy" id="1299270"/>
    <lineage>
        <taxon>Eukaryota</taxon>
        <taxon>Fungi</taxon>
        <taxon>Dikarya</taxon>
        <taxon>Basidiomycota</taxon>
        <taxon>Wallemiomycotina</taxon>
        <taxon>Wallemiomycetes</taxon>
        <taxon>Wallemiales</taxon>
        <taxon>Wallemiaceae</taxon>
        <taxon>Wallemia</taxon>
    </lineage>
</organism>
<dbReference type="KEGG" id="wic:J056_001033"/>
<dbReference type="Pfam" id="PF03727">
    <property type="entry name" value="Hexokinase_2"/>
    <property type="match status" value="1"/>
</dbReference>
<dbReference type="GO" id="GO:0001678">
    <property type="term" value="P:intracellular glucose homeostasis"/>
    <property type="evidence" value="ECO:0007669"/>
    <property type="project" value="InterPro"/>
</dbReference>
<comment type="similarity">
    <text evidence="2 8">Belongs to the hexokinase family.</text>
</comment>
<keyword evidence="12" id="KW-1185">Reference proteome</keyword>
<dbReference type="GO" id="GO:0005536">
    <property type="term" value="F:D-glucose binding"/>
    <property type="evidence" value="ECO:0007669"/>
    <property type="project" value="InterPro"/>
</dbReference>
<dbReference type="Gene3D" id="3.30.420.40">
    <property type="match status" value="1"/>
</dbReference>